<feature type="transmembrane region" description="Helical" evidence="2">
    <location>
        <begin position="109"/>
        <end position="129"/>
    </location>
</feature>
<feature type="region of interest" description="Disordered" evidence="1">
    <location>
        <begin position="326"/>
        <end position="370"/>
    </location>
</feature>
<comment type="caution">
    <text evidence="4">The sequence shown here is derived from an EMBL/GenBank/DDBJ whole genome shotgun (WGS) entry which is preliminary data.</text>
</comment>
<gene>
    <name evidence="4" type="ORF">FB567DRAFT_525028</name>
</gene>
<feature type="transmembrane region" description="Helical" evidence="2">
    <location>
        <begin position="141"/>
        <end position="161"/>
    </location>
</feature>
<organism evidence="4 5">
    <name type="scientific">Paraphoma chrysanthemicola</name>
    <dbReference type="NCBI Taxonomy" id="798071"/>
    <lineage>
        <taxon>Eukaryota</taxon>
        <taxon>Fungi</taxon>
        <taxon>Dikarya</taxon>
        <taxon>Ascomycota</taxon>
        <taxon>Pezizomycotina</taxon>
        <taxon>Dothideomycetes</taxon>
        <taxon>Pleosporomycetidae</taxon>
        <taxon>Pleosporales</taxon>
        <taxon>Pleosporineae</taxon>
        <taxon>Phaeosphaeriaceae</taxon>
        <taxon>Paraphoma</taxon>
    </lineage>
</organism>
<evidence type="ECO:0000313" key="5">
    <source>
        <dbReference type="Proteomes" id="UP000813461"/>
    </source>
</evidence>
<feature type="compositionally biased region" description="Basic and acidic residues" evidence="1">
    <location>
        <begin position="342"/>
        <end position="352"/>
    </location>
</feature>
<dbReference type="Pfam" id="PF24800">
    <property type="entry name" value="DUF7702"/>
    <property type="match status" value="1"/>
</dbReference>
<feature type="transmembrane region" description="Helical" evidence="2">
    <location>
        <begin position="219"/>
        <end position="238"/>
    </location>
</feature>
<keyword evidence="2" id="KW-1133">Transmembrane helix</keyword>
<evidence type="ECO:0000313" key="4">
    <source>
        <dbReference type="EMBL" id="KAH7087435.1"/>
    </source>
</evidence>
<dbReference type="Proteomes" id="UP000813461">
    <property type="component" value="Unassembled WGS sequence"/>
</dbReference>
<sequence>MESDETLASSGVYQRYSPTRGASQTIQLQAYSPLSVLVRTKLDINHVHVPSIPVPKSASTSLIAFIARNYKMVHARDVVAGVELAFYIPTALLSIAVCARHGFHRSSGWIYTLILCIVRIAGAVCQFVSHTDHSSGLIKTAVIIDSIGLSPLLFATLGMLSRFVDNINSKTVATFTVKHFRLLQLLIMVGLILSIAGGTSGTTKSDGSVHVGTESEVGIILYIVAYVGLSFMFAVSARRTYVVTGKERRVAVAIVIALPFILVRLIYSACAVFLHDHLFNVITGNVAVLFVMAVTMEFIVVAIYVLLGFVVDKVDSANKGPIAGRAWKNKKTNRQSRQRGRGIADGEVEPHQQEAGVYHPPAARYEGGRN</sequence>
<evidence type="ECO:0000256" key="2">
    <source>
        <dbReference type="SAM" id="Phobius"/>
    </source>
</evidence>
<feature type="compositionally biased region" description="Basic residues" evidence="1">
    <location>
        <begin position="327"/>
        <end position="340"/>
    </location>
</feature>
<keyword evidence="2" id="KW-0472">Membrane</keyword>
<feature type="transmembrane region" description="Helical" evidence="2">
    <location>
        <begin position="78"/>
        <end position="97"/>
    </location>
</feature>
<dbReference type="PANTHER" id="PTHR42109">
    <property type="entry name" value="UNPLACED GENOMIC SCAFFOLD UM_SCAF_CONTIG_1.265, WHOLE GENOME SHOTGUN SEQUENCE"/>
    <property type="match status" value="1"/>
</dbReference>
<dbReference type="AlphaFoldDB" id="A0A8K0VZ02"/>
<keyword evidence="2" id="KW-0812">Transmembrane</keyword>
<protein>
    <recommendedName>
        <fullName evidence="3">DUF7702 domain-containing protein</fullName>
    </recommendedName>
</protein>
<name>A0A8K0VZ02_9PLEO</name>
<dbReference type="PANTHER" id="PTHR42109:SF2">
    <property type="entry name" value="INTEGRAL MEMBRANE PROTEIN"/>
    <property type="match status" value="1"/>
</dbReference>
<evidence type="ECO:0000259" key="3">
    <source>
        <dbReference type="Pfam" id="PF24800"/>
    </source>
</evidence>
<evidence type="ECO:0000256" key="1">
    <source>
        <dbReference type="SAM" id="MobiDB-lite"/>
    </source>
</evidence>
<accession>A0A8K0VZ02</accession>
<dbReference type="EMBL" id="JAGMVJ010000009">
    <property type="protein sequence ID" value="KAH7087435.1"/>
    <property type="molecule type" value="Genomic_DNA"/>
</dbReference>
<proteinExistence type="predicted"/>
<keyword evidence="5" id="KW-1185">Reference proteome</keyword>
<reference evidence="4" key="1">
    <citation type="journal article" date="2021" name="Nat. Commun.">
        <title>Genetic determinants of endophytism in the Arabidopsis root mycobiome.</title>
        <authorList>
            <person name="Mesny F."/>
            <person name="Miyauchi S."/>
            <person name="Thiergart T."/>
            <person name="Pickel B."/>
            <person name="Atanasova L."/>
            <person name="Karlsson M."/>
            <person name="Huettel B."/>
            <person name="Barry K.W."/>
            <person name="Haridas S."/>
            <person name="Chen C."/>
            <person name="Bauer D."/>
            <person name="Andreopoulos W."/>
            <person name="Pangilinan J."/>
            <person name="LaButti K."/>
            <person name="Riley R."/>
            <person name="Lipzen A."/>
            <person name="Clum A."/>
            <person name="Drula E."/>
            <person name="Henrissat B."/>
            <person name="Kohler A."/>
            <person name="Grigoriev I.V."/>
            <person name="Martin F.M."/>
            <person name="Hacquard S."/>
        </authorList>
    </citation>
    <scope>NUCLEOTIDE SEQUENCE</scope>
    <source>
        <strain evidence="4">MPI-SDFR-AT-0120</strain>
    </source>
</reference>
<dbReference type="InterPro" id="IPR056119">
    <property type="entry name" value="DUF7702"/>
</dbReference>
<feature type="transmembrane region" description="Helical" evidence="2">
    <location>
        <begin position="250"/>
        <end position="274"/>
    </location>
</feature>
<feature type="transmembrane region" description="Helical" evidence="2">
    <location>
        <begin position="182"/>
        <end position="199"/>
    </location>
</feature>
<dbReference type="OrthoDB" id="2560628at2759"/>
<feature type="domain" description="DUF7702" evidence="3">
    <location>
        <begin position="74"/>
        <end position="313"/>
    </location>
</feature>
<feature type="transmembrane region" description="Helical" evidence="2">
    <location>
        <begin position="286"/>
        <end position="311"/>
    </location>
</feature>